<dbReference type="Proteomes" id="UP001385951">
    <property type="component" value="Unassembled WGS sequence"/>
</dbReference>
<dbReference type="EMBL" id="JASBNA010000012">
    <property type="protein sequence ID" value="KAK7687765.1"/>
    <property type="molecule type" value="Genomic_DNA"/>
</dbReference>
<keyword evidence="3" id="KW-0862">Zinc</keyword>
<feature type="region of interest" description="Disordered" evidence="7">
    <location>
        <begin position="1"/>
        <end position="255"/>
    </location>
</feature>
<name>A0AAW0G2P1_9APHY</name>
<evidence type="ECO:0000256" key="2">
    <source>
        <dbReference type="ARBA" id="ARBA00022771"/>
    </source>
</evidence>
<comment type="caution">
    <text evidence="9">The sequence shown here is derived from an EMBL/GenBank/DDBJ whole genome shotgun (WGS) entry which is preliminary data.</text>
</comment>
<proteinExistence type="predicted"/>
<dbReference type="AlphaFoldDB" id="A0AAW0G2P1"/>
<evidence type="ECO:0000313" key="9">
    <source>
        <dbReference type="EMBL" id="KAK7687765.1"/>
    </source>
</evidence>
<evidence type="ECO:0000256" key="6">
    <source>
        <dbReference type="PROSITE-ProRule" id="PRU00094"/>
    </source>
</evidence>
<evidence type="ECO:0000259" key="8">
    <source>
        <dbReference type="PROSITE" id="PS50114"/>
    </source>
</evidence>
<feature type="compositionally biased region" description="Pro residues" evidence="7">
    <location>
        <begin position="245"/>
        <end position="254"/>
    </location>
</feature>
<dbReference type="PANTHER" id="PTHR47172:SF24">
    <property type="entry name" value="GATA ZINC FINGER DOMAIN-CONTAINING PROTEIN 14-RELATED"/>
    <property type="match status" value="1"/>
</dbReference>
<gene>
    <name evidence="9" type="ORF">QCA50_008984</name>
</gene>
<keyword evidence="1" id="KW-0479">Metal-binding</keyword>
<keyword evidence="2 6" id="KW-0863">Zinc-finger</keyword>
<feature type="compositionally biased region" description="Polar residues" evidence="7">
    <location>
        <begin position="403"/>
        <end position="414"/>
    </location>
</feature>
<feature type="compositionally biased region" description="Basic and acidic residues" evidence="7">
    <location>
        <begin position="210"/>
        <end position="220"/>
    </location>
</feature>
<dbReference type="CDD" id="cd00202">
    <property type="entry name" value="ZnF_GATA"/>
    <property type="match status" value="1"/>
</dbReference>
<dbReference type="SMART" id="SM00401">
    <property type="entry name" value="ZnF_GATA"/>
    <property type="match status" value="1"/>
</dbReference>
<dbReference type="InterPro" id="IPR013088">
    <property type="entry name" value="Znf_NHR/GATA"/>
</dbReference>
<feature type="region of interest" description="Disordered" evidence="7">
    <location>
        <begin position="380"/>
        <end position="429"/>
    </location>
</feature>
<evidence type="ECO:0000256" key="5">
    <source>
        <dbReference type="ARBA" id="ARBA00023163"/>
    </source>
</evidence>
<dbReference type="GO" id="GO:0043565">
    <property type="term" value="F:sequence-specific DNA binding"/>
    <property type="evidence" value="ECO:0007669"/>
    <property type="project" value="InterPro"/>
</dbReference>
<feature type="domain" description="GATA-type" evidence="8">
    <location>
        <begin position="339"/>
        <end position="374"/>
    </location>
</feature>
<feature type="compositionally biased region" description="Low complexity" evidence="7">
    <location>
        <begin position="22"/>
        <end position="75"/>
    </location>
</feature>
<accession>A0AAW0G2P1</accession>
<dbReference type="GO" id="GO:0008270">
    <property type="term" value="F:zinc ion binding"/>
    <property type="evidence" value="ECO:0007669"/>
    <property type="project" value="UniProtKB-KW"/>
</dbReference>
<feature type="region of interest" description="Disordered" evidence="7">
    <location>
        <begin position="320"/>
        <end position="344"/>
    </location>
</feature>
<dbReference type="Gene3D" id="3.30.50.10">
    <property type="entry name" value="Erythroid Transcription Factor GATA-1, subunit A"/>
    <property type="match status" value="1"/>
</dbReference>
<dbReference type="InterPro" id="IPR000679">
    <property type="entry name" value="Znf_GATA"/>
</dbReference>
<reference evidence="9 10" key="1">
    <citation type="submission" date="2022-09" db="EMBL/GenBank/DDBJ databases">
        <authorList>
            <person name="Palmer J.M."/>
        </authorList>
    </citation>
    <scope>NUCLEOTIDE SEQUENCE [LARGE SCALE GENOMIC DNA]</scope>
    <source>
        <strain evidence="9 10">DSM 7382</strain>
    </source>
</reference>
<evidence type="ECO:0000256" key="4">
    <source>
        <dbReference type="ARBA" id="ARBA00023015"/>
    </source>
</evidence>
<protein>
    <recommendedName>
        <fullName evidence="8">GATA-type domain-containing protein</fullName>
    </recommendedName>
</protein>
<evidence type="ECO:0000256" key="7">
    <source>
        <dbReference type="SAM" id="MobiDB-lite"/>
    </source>
</evidence>
<dbReference type="SUPFAM" id="SSF57716">
    <property type="entry name" value="Glucocorticoid receptor-like (DNA-binding domain)"/>
    <property type="match status" value="1"/>
</dbReference>
<keyword evidence="10" id="KW-1185">Reference proteome</keyword>
<keyword evidence="5" id="KW-0804">Transcription</keyword>
<dbReference type="PANTHER" id="PTHR47172">
    <property type="entry name" value="OS01G0976800 PROTEIN"/>
    <property type="match status" value="1"/>
</dbReference>
<evidence type="ECO:0000256" key="1">
    <source>
        <dbReference type="ARBA" id="ARBA00022723"/>
    </source>
</evidence>
<dbReference type="PROSITE" id="PS50114">
    <property type="entry name" value="GATA_ZN_FINGER_2"/>
    <property type="match status" value="1"/>
</dbReference>
<dbReference type="Pfam" id="PF00320">
    <property type="entry name" value="GATA"/>
    <property type="match status" value="1"/>
</dbReference>
<sequence>MNSSPALVVPKPRPARSQMSLSAYGSSAPFGAPSGSSTTAYSTLGQALTSTTSAASRANQQSSSESTSNETQRSQPQMASESRYANYTAAQGPVQHQYPYSYSGQAPYESAYQPTPSRPVRNDSTHPQSPQQPPQSQPPPAYSTPPAGYPPHYGAPNWQWSGHYQHFVQPPPPPSEPTQYQQPEGRPEATQPPANASADVRAPSSSPPKTEVRRDERSPRPPEAVPQPGKIRKAKEPEIASAPTSLPPAQPPPGLDFVKLLETYQFIIDSSNNILRDAPHVTMNPSAESLERMLEAARYGAQALDSATKRAEAEAAREAEKSAAEAVDTKPSIPPSDPPVEGQTCLGCGATSTPEWRRGPMGPRTLCNACGLVYAKMIKKRTREPGRSRSSKKGSKMALHDSGQMSSGSDNDSYGSPDRRSEMGDHGGA</sequence>
<feature type="compositionally biased region" description="Polar residues" evidence="7">
    <location>
        <begin position="76"/>
        <end position="89"/>
    </location>
</feature>
<feature type="compositionally biased region" description="Basic and acidic residues" evidence="7">
    <location>
        <begin position="417"/>
        <end position="429"/>
    </location>
</feature>
<evidence type="ECO:0000313" key="10">
    <source>
        <dbReference type="Proteomes" id="UP001385951"/>
    </source>
</evidence>
<organism evidence="9 10">
    <name type="scientific">Cerrena zonata</name>
    <dbReference type="NCBI Taxonomy" id="2478898"/>
    <lineage>
        <taxon>Eukaryota</taxon>
        <taxon>Fungi</taxon>
        <taxon>Dikarya</taxon>
        <taxon>Basidiomycota</taxon>
        <taxon>Agaricomycotina</taxon>
        <taxon>Agaricomycetes</taxon>
        <taxon>Polyporales</taxon>
        <taxon>Cerrenaceae</taxon>
        <taxon>Cerrena</taxon>
    </lineage>
</organism>
<feature type="compositionally biased region" description="Pro residues" evidence="7">
    <location>
        <begin position="130"/>
        <end position="149"/>
    </location>
</feature>
<evidence type="ECO:0000256" key="3">
    <source>
        <dbReference type="ARBA" id="ARBA00022833"/>
    </source>
</evidence>
<keyword evidence="4" id="KW-0805">Transcription regulation</keyword>
<dbReference type="GO" id="GO:0006355">
    <property type="term" value="P:regulation of DNA-templated transcription"/>
    <property type="evidence" value="ECO:0007669"/>
    <property type="project" value="InterPro"/>
</dbReference>